<dbReference type="GO" id="GO:0016757">
    <property type="term" value="F:glycosyltransferase activity"/>
    <property type="evidence" value="ECO:0007669"/>
    <property type="project" value="InterPro"/>
</dbReference>
<dbReference type="Gene3D" id="3.40.50.2000">
    <property type="entry name" value="Glycogen Phosphorylase B"/>
    <property type="match status" value="1"/>
</dbReference>
<dbReference type="AlphaFoldDB" id="A0A058ZM76"/>
<gene>
    <name evidence="2" type="ORF">ATO10_08042</name>
</gene>
<evidence type="ECO:0000313" key="2">
    <source>
        <dbReference type="EMBL" id="KCV82325.1"/>
    </source>
</evidence>
<dbReference type="PANTHER" id="PTHR45947">
    <property type="entry name" value="SULFOQUINOVOSYL TRANSFERASE SQD2"/>
    <property type="match status" value="1"/>
</dbReference>
<feature type="domain" description="Glycosyl transferase family 1" evidence="1">
    <location>
        <begin position="82"/>
        <end position="214"/>
    </location>
</feature>
<keyword evidence="3" id="KW-1185">Reference proteome</keyword>
<dbReference type="PANTHER" id="PTHR45947:SF3">
    <property type="entry name" value="SULFOQUINOVOSYL TRANSFERASE SQD2"/>
    <property type="match status" value="1"/>
</dbReference>
<dbReference type="STRING" id="1461693.ATO10_08042"/>
<dbReference type="InterPro" id="IPR001296">
    <property type="entry name" value="Glyco_trans_1"/>
</dbReference>
<evidence type="ECO:0000313" key="3">
    <source>
        <dbReference type="Proteomes" id="UP000024836"/>
    </source>
</evidence>
<reference evidence="2 3" key="1">
    <citation type="submission" date="2013-04" db="EMBL/GenBank/DDBJ databases">
        <title>Shimia sp. 22II-S11-Z10 Genome Sequencing.</title>
        <authorList>
            <person name="Lai Q."/>
            <person name="Li G."/>
            <person name="Shao Z."/>
        </authorList>
    </citation>
    <scope>NUCLEOTIDE SEQUENCE [LARGE SCALE GENOMIC DNA]</scope>
    <source>
        <strain evidence="3">22II-S11-Z10</strain>
    </source>
</reference>
<dbReference type="InterPro" id="IPR050194">
    <property type="entry name" value="Glycosyltransferase_grp1"/>
</dbReference>
<evidence type="ECO:0000259" key="1">
    <source>
        <dbReference type="Pfam" id="PF00534"/>
    </source>
</evidence>
<protein>
    <submittedName>
        <fullName evidence="2">Glycosyltransferase</fullName>
    </submittedName>
</protein>
<sequence>MYCSHGWAISRYRVDSLKGRIVRIIEGKLCGLADVVVNVSTGDEALARQLGYSGHHITIENAVEEPAESARDDLFADEPEAIHLLFVGRFDRQKGLDILLAAFADAHKVRPDLRLHIVGATVRDDGAPIELPEGASLSGWVERNAIDDWYRSADALVVPSRWEGFGLVVPESLRNGTPAVVSNIGALPTLIAHGETGYIFELDQTELSKTLTALDRESLAEMKQACEQAYLERFNISRFWDEISSLFRGLLR</sequence>
<comment type="caution">
    <text evidence="2">The sequence shown here is derived from an EMBL/GenBank/DDBJ whole genome shotgun (WGS) entry which is preliminary data.</text>
</comment>
<accession>A0A058ZM76</accession>
<proteinExistence type="predicted"/>
<dbReference type="eggNOG" id="COG0438">
    <property type="taxonomic scope" value="Bacteria"/>
</dbReference>
<organism evidence="2 3">
    <name type="scientific">Actibacterium atlanticum</name>
    <dbReference type="NCBI Taxonomy" id="1461693"/>
    <lineage>
        <taxon>Bacteria</taxon>
        <taxon>Pseudomonadati</taxon>
        <taxon>Pseudomonadota</taxon>
        <taxon>Alphaproteobacteria</taxon>
        <taxon>Rhodobacterales</taxon>
        <taxon>Roseobacteraceae</taxon>
        <taxon>Actibacterium</taxon>
    </lineage>
</organism>
<keyword evidence="2" id="KW-0808">Transferase</keyword>
<dbReference type="PATRIC" id="fig|1461693.3.peg.1636"/>
<name>A0A058ZM76_9RHOB</name>
<dbReference type="Proteomes" id="UP000024836">
    <property type="component" value="Unassembled WGS sequence"/>
</dbReference>
<dbReference type="Pfam" id="PF00534">
    <property type="entry name" value="Glycos_transf_1"/>
    <property type="match status" value="1"/>
</dbReference>
<dbReference type="SUPFAM" id="SSF53756">
    <property type="entry name" value="UDP-Glycosyltransferase/glycogen phosphorylase"/>
    <property type="match status" value="1"/>
</dbReference>
<dbReference type="EMBL" id="AQQY01000004">
    <property type="protein sequence ID" value="KCV82325.1"/>
    <property type="molecule type" value="Genomic_DNA"/>
</dbReference>